<dbReference type="AlphaFoldDB" id="A0A3D9L863"/>
<dbReference type="Proteomes" id="UP000256779">
    <property type="component" value="Unassembled WGS sequence"/>
</dbReference>
<proteinExistence type="inferred from homology"/>
<keyword evidence="3" id="KW-0731">Sigma factor</keyword>
<reference evidence="7 8" key="1">
    <citation type="submission" date="2018-07" db="EMBL/GenBank/DDBJ databases">
        <title>Genomic Encyclopedia of Type Strains, Phase IV (KMG-IV): sequencing the most valuable type-strain genomes for metagenomic binning, comparative biology and taxonomic classification.</title>
        <authorList>
            <person name="Goeker M."/>
        </authorList>
    </citation>
    <scope>NUCLEOTIDE SEQUENCE [LARGE SCALE GENOMIC DNA]</scope>
    <source>
        <strain evidence="7 8">DSM 4134</strain>
    </source>
</reference>
<dbReference type="CDD" id="cd06171">
    <property type="entry name" value="Sigma70_r4"/>
    <property type="match status" value="1"/>
</dbReference>
<gene>
    <name evidence="7" type="ORF">C7460_10248</name>
</gene>
<comment type="similarity">
    <text evidence="1">Belongs to the sigma-70 factor family. ECF subfamily.</text>
</comment>
<dbReference type="Gene3D" id="1.10.1740.10">
    <property type="match status" value="1"/>
</dbReference>
<dbReference type="SUPFAM" id="SSF88659">
    <property type="entry name" value="Sigma3 and sigma4 domains of RNA polymerase sigma factors"/>
    <property type="match status" value="1"/>
</dbReference>
<feature type="domain" description="RNA polymerase sigma factor 70 region 4 type 2" evidence="6">
    <location>
        <begin position="145"/>
        <end position="195"/>
    </location>
</feature>
<dbReference type="InterPro" id="IPR039425">
    <property type="entry name" value="RNA_pol_sigma-70-like"/>
</dbReference>
<dbReference type="InterPro" id="IPR007627">
    <property type="entry name" value="RNA_pol_sigma70_r2"/>
</dbReference>
<dbReference type="OrthoDB" id="9150024at2"/>
<dbReference type="GO" id="GO:0006352">
    <property type="term" value="P:DNA-templated transcription initiation"/>
    <property type="evidence" value="ECO:0007669"/>
    <property type="project" value="InterPro"/>
</dbReference>
<protein>
    <submittedName>
        <fullName evidence="7">RNA polymerase sigma-70 factor (ECF subfamily)</fullName>
    </submittedName>
</protein>
<dbReference type="NCBIfam" id="TIGR02937">
    <property type="entry name" value="sigma70-ECF"/>
    <property type="match status" value="1"/>
</dbReference>
<dbReference type="InterPro" id="IPR013324">
    <property type="entry name" value="RNA_pol_sigma_r3/r4-like"/>
</dbReference>
<dbReference type="InterPro" id="IPR014284">
    <property type="entry name" value="RNA_pol_sigma-70_dom"/>
</dbReference>
<evidence type="ECO:0000313" key="8">
    <source>
        <dbReference type="Proteomes" id="UP000256779"/>
    </source>
</evidence>
<dbReference type="GO" id="GO:0003677">
    <property type="term" value="F:DNA binding"/>
    <property type="evidence" value="ECO:0007669"/>
    <property type="project" value="InterPro"/>
</dbReference>
<keyword evidence="4" id="KW-0804">Transcription</keyword>
<evidence type="ECO:0000256" key="3">
    <source>
        <dbReference type="ARBA" id="ARBA00023082"/>
    </source>
</evidence>
<dbReference type="SUPFAM" id="SSF88946">
    <property type="entry name" value="Sigma2 domain of RNA polymerase sigma factors"/>
    <property type="match status" value="1"/>
</dbReference>
<accession>A0A3D9L863</accession>
<keyword evidence="8" id="KW-1185">Reference proteome</keyword>
<keyword evidence="2" id="KW-0805">Transcription regulation</keyword>
<dbReference type="PANTHER" id="PTHR43133:SF46">
    <property type="entry name" value="RNA POLYMERASE SIGMA-70 FACTOR ECF SUBFAMILY"/>
    <property type="match status" value="1"/>
</dbReference>
<dbReference type="Gene3D" id="1.10.10.10">
    <property type="entry name" value="Winged helix-like DNA-binding domain superfamily/Winged helix DNA-binding domain"/>
    <property type="match status" value="1"/>
</dbReference>
<feature type="domain" description="RNA polymerase sigma-70 region 2" evidence="5">
    <location>
        <begin position="44"/>
        <end position="111"/>
    </location>
</feature>
<organism evidence="7 8">
    <name type="scientific">Marinoscillum furvescens DSM 4134</name>
    <dbReference type="NCBI Taxonomy" id="1122208"/>
    <lineage>
        <taxon>Bacteria</taxon>
        <taxon>Pseudomonadati</taxon>
        <taxon>Bacteroidota</taxon>
        <taxon>Cytophagia</taxon>
        <taxon>Cytophagales</taxon>
        <taxon>Reichenbachiellaceae</taxon>
        <taxon>Marinoscillum</taxon>
    </lineage>
</organism>
<sequence>MKVSSLYDYSESSHLVNGEKIPIKDESVIWKKFLHGDEESLIYIYHHYANHLYNYGCQLVRQKELVTDTIQELFFDLIDRRDRLSEVKSIKGYLFVSLRRRLLRQAKREERMWLQGEHEEMFEISLAGLAMASTSEDRSEDYALLEKHLNELPVQQKEALLLYFYEGLSYAEIAEIMDIKVKSARALTYRALESLQKRLAPFKDTLVLLLLLRSASL</sequence>
<dbReference type="RefSeq" id="WP_115866568.1">
    <property type="nucleotide sequence ID" value="NZ_QREG01000002.1"/>
</dbReference>
<evidence type="ECO:0000259" key="5">
    <source>
        <dbReference type="Pfam" id="PF04542"/>
    </source>
</evidence>
<dbReference type="InterPro" id="IPR013249">
    <property type="entry name" value="RNA_pol_sigma70_r4_t2"/>
</dbReference>
<dbReference type="PANTHER" id="PTHR43133">
    <property type="entry name" value="RNA POLYMERASE ECF-TYPE SIGMA FACTO"/>
    <property type="match status" value="1"/>
</dbReference>
<dbReference type="GO" id="GO:0016987">
    <property type="term" value="F:sigma factor activity"/>
    <property type="evidence" value="ECO:0007669"/>
    <property type="project" value="UniProtKB-KW"/>
</dbReference>
<evidence type="ECO:0000256" key="4">
    <source>
        <dbReference type="ARBA" id="ARBA00023163"/>
    </source>
</evidence>
<evidence type="ECO:0000256" key="2">
    <source>
        <dbReference type="ARBA" id="ARBA00023015"/>
    </source>
</evidence>
<dbReference type="EMBL" id="QREG01000002">
    <property type="protein sequence ID" value="REE02030.1"/>
    <property type="molecule type" value="Genomic_DNA"/>
</dbReference>
<evidence type="ECO:0000256" key="1">
    <source>
        <dbReference type="ARBA" id="ARBA00010641"/>
    </source>
</evidence>
<evidence type="ECO:0000259" key="6">
    <source>
        <dbReference type="Pfam" id="PF08281"/>
    </source>
</evidence>
<dbReference type="InterPro" id="IPR036388">
    <property type="entry name" value="WH-like_DNA-bd_sf"/>
</dbReference>
<name>A0A3D9L863_MARFU</name>
<dbReference type="Pfam" id="PF08281">
    <property type="entry name" value="Sigma70_r4_2"/>
    <property type="match status" value="1"/>
</dbReference>
<dbReference type="Pfam" id="PF04542">
    <property type="entry name" value="Sigma70_r2"/>
    <property type="match status" value="1"/>
</dbReference>
<dbReference type="InterPro" id="IPR013325">
    <property type="entry name" value="RNA_pol_sigma_r2"/>
</dbReference>
<evidence type="ECO:0000313" key="7">
    <source>
        <dbReference type="EMBL" id="REE02030.1"/>
    </source>
</evidence>
<comment type="caution">
    <text evidence="7">The sequence shown here is derived from an EMBL/GenBank/DDBJ whole genome shotgun (WGS) entry which is preliminary data.</text>
</comment>